<evidence type="ECO:0000256" key="4">
    <source>
        <dbReference type="ARBA" id="ARBA00022989"/>
    </source>
</evidence>
<dbReference type="EMBL" id="KN847493">
    <property type="protein sequence ID" value="KIW18682.1"/>
    <property type="molecule type" value="Genomic_DNA"/>
</dbReference>
<feature type="transmembrane region" description="Helical" evidence="7">
    <location>
        <begin position="270"/>
        <end position="291"/>
    </location>
</feature>
<feature type="transmembrane region" description="Helical" evidence="7">
    <location>
        <begin position="360"/>
        <end position="383"/>
    </location>
</feature>
<dbReference type="SUPFAM" id="SSF103473">
    <property type="entry name" value="MFS general substrate transporter"/>
    <property type="match status" value="1"/>
</dbReference>
<keyword evidence="3 7" id="KW-0812">Transmembrane</keyword>
<dbReference type="AlphaFoldDB" id="A0A0D2A130"/>
<feature type="transmembrane region" description="Helical" evidence="7">
    <location>
        <begin position="37"/>
        <end position="57"/>
    </location>
</feature>
<dbReference type="InterPro" id="IPR020846">
    <property type="entry name" value="MFS_dom"/>
</dbReference>
<sequence length="483" mass="53436">MDNKDIALESVEDSTQQRNDSMPLHDRKRERRVKLKLDFIVLPLLATVYFLASMGRSDLGNAKISGLDTDLKLTPSQYSHVSSIFLVGHLVLQLPGTLLIRKIGPPLQFGLAMLGWGIVTACTVFVDSYASLMVTRALVGACEAFYQGAVFYLSFWYTYKELATRGAVFYSMSALAGAFNGLIAYAVQKNLAHVSSWSPWQWLFLIEGVVPIGWAFVVWIFLPATPENTKLYFNEDEKALLIERSRQAYNTGESKIIPKLILRVLLDPKFWFLVVVESATLFCLSSLSNFLPAILHSFGWSTVKSQLMTVIVYACGFANILFSARISDKLQKRGIVIIVNLMIGAVGYILLLTLKGASGRFAGACIVAIGMYPNVVIVLTWMATINIGYTYRASAAALINSIAQAVAIGSNEVYNDPPYYKKGHGAALGMAAAGVASCGLLLLLLRYENDKKRKEQFSEKATELRNVSIDEIGNKHPDYFFSY</sequence>
<dbReference type="HOGENOM" id="CLU_001265_0_1_1"/>
<gene>
    <name evidence="9" type="ORF">PV08_02971</name>
</gene>
<dbReference type="InterPro" id="IPR036259">
    <property type="entry name" value="MFS_trans_sf"/>
</dbReference>
<dbReference type="Proteomes" id="UP000053328">
    <property type="component" value="Unassembled WGS sequence"/>
</dbReference>
<dbReference type="Pfam" id="PF07690">
    <property type="entry name" value="MFS_1"/>
    <property type="match status" value="1"/>
</dbReference>
<dbReference type="GeneID" id="27330054"/>
<keyword evidence="10" id="KW-1185">Reference proteome</keyword>
<evidence type="ECO:0000256" key="2">
    <source>
        <dbReference type="ARBA" id="ARBA00022448"/>
    </source>
</evidence>
<evidence type="ECO:0000256" key="6">
    <source>
        <dbReference type="SAM" id="MobiDB-lite"/>
    </source>
</evidence>
<evidence type="ECO:0000256" key="7">
    <source>
        <dbReference type="SAM" id="Phobius"/>
    </source>
</evidence>
<evidence type="ECO:0000256" key="1">
    <source>
        <dbReference type="ARBA" id="ARBA00004141"/>
    </source>
</evidence>
<evidence type="ECO:0000313" key="10">
    <source>
        <dbReference type="Proteomes" id="UP000053328"/>
    </source>
</evidence>
<dbReference type="OrthoDB" id="2985014at2759"/>
<feature type="transmembrane region" description="Helical" evidence="7">
    <location>
        <begin position="303"/>
        <end position="322"/>
    </location>
</feature>
<feature type="transmembrane region" description="Helical" evidence="7">
    <location>
        <begin position="132"/>
        <end position="155"/>
    </location>
</feature>
<keyword evidence="4 7" id="KW-1133">Transmembrane helix</keyword>
<evidence type="ECO:0000313" key="9">
    <source>
        <dbReference type="EMBL" id="KIW18682.1"/>
    </source>
</evidence>
<keyword evidence="5 7" id="KW-0472">Membrane</keyword>
<protein>
    <recommendedName>
        <fullName evidence="8">Major facilitator superfamily (MFS) profile domain-containing protein</fullName>
    </recommendedName>
</protein>
<name>A0A0D2A130_9EURO</name>
<dbReference type="PANTHER" id="PTHR43791:SF36">
    <property type="entry name" value="TRANSPORTER, PUTATIVE (AFU_ORTHOLOGUE AFUA_6G08340)-RELATED"/>
    <property type="match status" value="1"/>
</dbReference>
<feature type="transmembrane region" description="Helical" evidence="7">
    <location>
        <begin position="200"/>
        <end position="222"/>
    </location>
</feature>
<evidence type="ECO:0000259" key="8">
    <source>
        <dbReference type="PROSITE" id="PS50850"/>
    </source>
</evidence>
<dbReference type="GO" id="GO:0016020">
    <property type="term" value="C:membrane"/>
    <property type="evidence" value="ECO:0007669"/>
    <property type="project" value="UniProtKB-SubCell"/>
</dbReference>
<feature type="transmembrane region" description="Helical" evidence="7">
    <location>
        <begin position="107"/>
        <end position="126"/>
    </location>
</feature>
<proteinExistence type="predicted"/>
<feature type="transmembrane region" description="Helical" evidence="7">
    <location>
        <begin position="77"/>
        <end position="100"/>
    </location>
</feature>
<evidence type="ECO:0000256" key="5">
    <source>
        <dbReference type="ARBA" id="ARBA00023136"/>
    </source>
</evidence>
<feature type="region of interest" description="Disordered" evidence="6">
    <location>
        <begin position="1"/>
        <end position="26"/>
    </location>
</feature>
<dbReference type="PROSITE" id="PS50850">
    <property type="entry name" value="MFS"/>
    <property type="match status" value="1"/>
</dbReference>
<dbReference type="RefSeq" id="XP_016238898.1">
    <property type="nucleotide sequence ID" value="XM_016377328.1"/>
</dbReference>
<comment type="subcellular location">
    <subcellularLocation>
        <location evidence="1">Membrane</location>
        <topology evidence="1">Multi-pass membrane protein</topology>
    </subcellularLocation>
</comment>
<organism evidence="9 10">
    <name type="scientific">Exophiala spinifera</name>
    <dbReference type="NCBI Taxonomy" id="91928"/>
    <lineage>
        <taxon>Eukaryota</taxon>
        <taxon>Fungi</taxon>
        <taxon>Dikarya</taxon>
        <taxon>Ascomycota</taxon>
        <taxon>Pezizomycotina</taxon>
        <taxon>Eurotiomycetes</taxon>
        <taxon>Chaetothyriomycetidae</taxon>
        <taxon>Chaetothyriales</taxon>
        <taxon>Herpotrichiellaceae</taxon>
        <taxon>Exophiala</taxon>
    </lineage>
</organism>
<dbReference type="InterPro" id="IPR011701">
    <property type="entry name" value="MFS"/>
</dbReference>
<keyword evidence="2" id="KW-0813">Transport</keyword>
<dbReference type="VEuPathDB" id="FungiDB:PV08_02971"/>
<feature type="transmembrane region" description="Helical" evidence="7">
    <location>
        <begin position="426"/>
        <end position="445"/>
    </location>
</feature>
<dbReference type="GO" id="GO:0022857">
    <property type="term" value="F:transmembrane transporter activity"/>
    <property type="evidence" value="ECO:0007669"/>
    <property type="project" value="InterPro"/>
</dbReference>
<feature type="domain" description="Major facilitator superfamily (MFS) profile" evidence="8">
    <location>
        <begin position="41"/>
        <end position="483"/>
    </location>
</feature>
<dbReference type="PANTHER" id="PTHR43791">
    <property type="entry name" value="PERMEASE-RELATED"/>
    <property type="match status" value="1"/>
</dbReference>
<evidence type="ECO:0000256" key="3">
    <source>
        <dbReference type="ARBA" id="ARBA00022692"/>
    </source>
</evidence>
<feature type="transmembrane region" description="Helical" evidence="7">
    <location>
        <begin position="334"/>
        <end position="354"/>
    </location>
</feature>
<reference evidence="9 10" key="1">
    <citation type="submission" date="2015-01" db="EMBL/GenBank/DDBJ databases">
        <title>The Genome Sequence of Exophiala spinifera CBS89968.</title>
        <authorList>
            <consortium name="The Broad Institute Genomics Platform"/>
            <person name="Cuomo C."/>
            <person name="de Hoog S."/>
            <person name="Gorbushina A."/>
            <person name="Stielow B."/>
            <person name="Teixiera M."/>
            <person name="Abouelleil A."/>
            <person name="Chapman S.B."/>
            <person name="Priest M."/>
            <person name="Young S.K."/>
            <person name="Wortman J."/>
            <person name="Nusbaum C."/>
            <person name="Birren B."/>
        </authorList>
    </citation>
    <scope>NUCLEOTIDE SEQUENCE [LARGE SCALE GENOMIC DNA]</scope>
    <source>
        <strain evidence="9 10">CBS 89968</strain>
    </source>
</reference>
<feature type="transmembrane region" description="Helical" evidence="7">
    <location>
        <begin position="395"/>
        <end position="414"/>
    </location>
</feature>
<feature type="transmembrane region" description="Helical" evidence="7">
    <location>
        <begin position="167"/>
        <end position="188"/>
    </location>
</feature>
<dbReference type="Gene3D" id="1.20.1250.20">
    <property type="entry name" value="MFS general substrate transporter like domains"/>
    <property type="match status" value="2"/>
</dbReference>
<accession>A0A0D2A130</accession>